<dbReference type="SMART" id="SM00146">
    <property type="entry name" value="PI3Kc"/>
    <property type="match status" value="1"/>
</dbReference>
<dbReference type="GO" id="GO:0046854">
    <property type="term" value="P:phosphatidylinositol phosphate biosynthetic process"/>
    <property type="evidence" value="ECO:0007669"/>
    <property type="project" value="InterPro"/>
</dbReference>
<dbReference type="InterPro" id="IPR021601">
    <property type="entry name" value="Phosphatidylino_kinase_fungi"/>
</dbReference>
<keyword evidence="9" id="KW-1185">Reference proteome</keyword>
<dbReference type="Gene3D" id="1.10.1070.11">
    <property type="entry name" value="Phosphatidylinositol 3-/4-kinase, catalytic domain"/>
    <property type="match status" value="1"/>
</dbReference>
<dbReference type="AlphaFoldDB" id="A0A261XWI0"/>
<dbReference type="InterPro" id="IPR057754">
    <property type="entry name" value="PI4-kinase_beta/PIK1_cat"/>
</dbReference>
<feature type="region of interest" description="Disordered" evidence="5">
    <location>
        <begin position="334"/>
        <end position="411"/>
    </location>
</feature>
<feature type="region of interest" description="Disordered" evidence="5">
    <location>
        <begin position="547"/>
        <end position="642"/>
    </location>
</feature>
<dbReference type="InterPro" id="IPR016024">
    <property type="entry name" value="ARM-type_fold"/>
</dbReference>
<feature type="compositionally biased region" description="Polar residues" evidence="5">
    <location>
        <begin position="258"/>
        <end position="268"/>
    </location>
</feature>
<reference evidence="8 9" key="1">
    <citation type="journal article" date="2017" name="Mycologia">
        <title>Bifiguratus adelaidae, gen. et sp. nov., a new member of Mucoromycotina in endophytic and soil-dwelling habitats.</title>
        <authorList>
            <person name="Torres-Cruz T.J."/>
            <person name="Billingsley Tobias T.L."/>
            <person name="Almatruk M."/>
            <person name="Hesse C."/>
            <person name="Kuske C.R."/>
            <person name="Desiro A."/>
            <person name="Benucci G.M."/>
            <person name="Bonito G."/>
            <person name="Stajich J.E."/>
            <person name="Dunlap C."/>
            <person name="Arnold A.E."/>
            <person name="Porras-Alfaro A."/>
        </authorList>
    </citation>
    <scope>NUCLEOTIDE SEQUENCE [LARGE SCALE GENOMIC DNA]</scope>
    <source>
        <strain evidence="8 9">AZ0501</strain>
    </source>
</reference>
<evidence type="ECO:0000256" key="3">
    <source>
        <dbReference type="ARBA" id="ARBA00022679"/>
    </source>
</evidence>
<keyword evidence="3" id="KW-0808">Transferase</keyword>
<proteinExistence type="predicted"/>
<dbReference type="PANTHER" id="PTHR10048:SF22">
    <property type="entry name" value="PHOSPHATIDYLINOSITOL 4-KINASE BETA"/>
    <property type="match status" value="1"/>
</dbReference>
<dbReference type="InterPro" id="IPR000403">
    <property type="entry name" value="PI3/4_kinase_cat_dom"/>
</dbReference>
<dbReference type="PANTHER" id="PTHR10048">
    <property type="entry name" value="PHOSPHATIDYLINOSITOL KINASE"/>
    <property type="match status" value="1"/>
</dbReference>
<feature type="domain" description="PI3K/PI4K catalytic" evidence="6">
    <location>
        <begin position="740"/>
        <end position="1021"/>
    </location>
</feature>
<gene>
    <name evidence="8" type="ORF">BZG36_04702</name>
</gene>
<protein>
    <recommendedName>
        <fullName evidence="2">1-phosphatidylinositol 4-kinase</fullName>
        <ecNumber evidence="2">2.7.1.67</ecNumber>
    </recommendedName>
</protein>
<evidence type="ECO:0000313" key="8">
    <source>
        <dbReference type="EMBL" id="OZJ02735.1"/>
    </source>
</evidence>
<feature type="compositionally biased region" description="Polar residues" evidence="5">
    <location>
        <begin position="561"/>
        <end position="575"/>
    </location>
</feature>
<feature type="domain" description="PIK helical" evidence="7">
    <location>
        <begin position="1"/>
        <end position="117"/>
    </location>
</feature>
<dbReference type="PROSITE" id="PS50290">
    <property type="entry name" value="PI3_4_KINASE_3"/>
    <property type="match status" value="1"/>
</dbReference>
<dbReference type="InterPro" id="IPR049160">
    <property type="entry name" value="PI4KB-PIK1_PIK"/>
</dbReference>
<dbReference type="Gene3D" id="6.10.140.1260">
    <property type="match status" value="1"/>
</dbReference>
<dbReference type="CDD" id="cd05168">
    <property type="entry name" value="PI4Kc_III_beta"/>
    <property type="match status" value="1"/>
</dbReference>
<accession>A0A261XWI0</accession>
<dbReference type="PROSITE" id="PS00915">
    <property type="entry name" value="PI3_4_KINASE_1"/>
    <property type="match status" value="1"/>
</dbReference>
<organism evidence="8 9">
    <name type="scientific">Bifiguratus adelaidae</name>
    <dbReference type="NCBI Taxonomy" id="1938954"/>
    <lineage>
        <taxon>Eukaryota</taxon>
        <taxon>Fungi</taxon>
        <taxon>Fungi incertae sedis</taxon>
        <taxon>Mucoromycota</taxon>
        <taxon>Mucoromycotina</taxon>
        <taxon>Endogonomycetes</taxon>
        <taxon>Endogonales</taxon>
        <taxon>Endogonales incertae sedis</taxon>
        <taxon>Bifiguratus</taxon>
    </lineage>
</organism>
<feature type="compositionally biased region" description="Basic and acidic residues" evidence="5">
    <location>
        <begin position="390"/>
        <end position="404"/>
    </location>
</feature>
<dbReference type="InterPro" id="IPR036940">
    <property type="entry name" value="PI3/4_kinase_cat_sf"/>
</dbReference>
<dbReference type="GO" id="GO:0005737">
    <property type="term" value="C:cytoplasm"/>
    <property type="evidence" value="ECO:0007669"/>
    <property type="project" value="TreeGrafter"/>
</dbReference>
<evidence type="ECO:0000259" key="6">
    <source>
        <dbReference type="PROSITE" id="PS50290"/>
    </source>
</evidence>
<dbReference type="Pfam" id="PF00454">
    <property type="entry name" value="PI3_PI4_kinase"/>
    <property type="match status" value="1"/>
</dbReference>
<dbReference type="EC" id="2.7.1.67" evidence="2"/>
<feature type="compositionally biased region" description="Basic and acidic residues" evidence="5">
    <location>
        <begin position="576"/>
        <end position="590"/>
    </location>
</feature>
<dbReference type="Pfam" id="PF11522">
    <property type="entry name" value="Pik1"/>
    <property type="match status" value="1"/>
</dbReference>
<name>A0A261XWI0_9FUNG</name>
<dbReference type="InterPro" id="IPR001263">
    <property type="entry name" value="PI3K_accessory_dom"/>
</dbReference>
<evidence type="ECO:0000256" key="1">
    <source>
        <dbReference type="ARBA" id="ARBA00001686"/>
    </source>
</evidence>
<comment type="catalytic activity">
    <reaction evidence="1">
        <text>a 1,2-diacyl-sn-glycero-3-phospho-(1D-myo-inositol) + ATP = a 1,2-diacyl-sn-glycero-3-phospho-(1D-myo-inositol 4-phosphate) + ADP + H(+)</text>
        <dbReference type="Rhea" id="RHEA:19877"/>
        <dbReference type="ChEBI" id="CHEBI:15378"/>
        <dbReference type="ChEBI" id="CHEBI:30616"/>
        <dbReference type="ChEBI" id="CHEBI:57880"/>
        <dbReference type="ChEBI" id="CHEBI:58178"/>
        <dbReference type="ChEBI" id="CHEBI:456216"/>
        <dbReference type="EC" id="2.7.1.67"/>
    </reaction>
</comment>
<dbReference type="Proteomes" id="UP000242875">
    <property type="component" value="Unassembled WGS sequence"/>
</dbReference>
<dbReference type="Gene3D" id="3.30.1010.10">
    <property type="entry name" value="Phosphatidylinositol 3-kinase Catalytic Subunit, Chain A, domain 4"/>
    <property type="match status" value="1"/>
</dbReference>
<evidence type="ECO:0000313" key="9">
    <source>
        <dbReference type="Proteomes" id="UP000242875"/>
    </source>
</evidence>
<evidence type="ECO:0000256" key="4">
    <source>
        <dbReference type="ARBA" id="ARBA00022777"/>
    </source>
</evidence>
<dbReference type="OrthoDB" id="10264149at2759"/>
<feature type="region of interest" description="Disordered" evidence="5">
    <location>
        <begin position="661"/>
        <end position="686"/>
    </location>
</feature>
<feature type="compositionally biased region" description="Polar residues" evidence="5">
    <location>
        <begin position="631"/>
        <end position="641"/>
    </location>
</feature>
<feature type="non-terminal residue" evidence="8">
    <location>
        <position position="1021"/>
    </location>
</feature>
<dbReference type="Pfam" id="PF21245">
    <property type="entry name" value="PI4KB-PIK1_PIK"/>
    <property type="match status" value="1"/>
</dbReference>
<feature type="compositionally biased region" description="Low complexity" evidence="5">
    <location>
        <begin position="342"/>
        <end position="353"/>
    </location>
</feature>
<evidence type="ECO:0000256" key="2">
    <source>
        <dbReference type="ARBA" id="ARBA00012169"/>
    </source>
</evidence>
<dbReference type="EMBL" id="MVBO01000129">
    <property type="protein sequence ID" value="OZJ02735.1"/>
    <property type="molecule type" value="Genomic_DNA"/>
</dbReference>
<dbReference type="GO" id="GO:0004430">
    <property type="term" value="F:1-phosphatidylinositol 4-kinase activity"/>
    <property type="evidence" value="ECO:0007669"/>
    <property type="project" value="UniProtKB-EC"/>
</dbReference>
<dbReference type="GO" id="GO:0048015">
    <property type="term" value="P:phosphatidylinositol-mediated signaling"/>
    <property type="evidence" value="ECO:0007669"/>
    <property type="project" value="TreeGrafter"/>
</dbReference>
<dbReference type="GO" id="GO:0016020">
    <property type="term" value="C:membrane"/>
    <property type="evidence" value="ECO:0007669"/>
    <property type="project" value="TreeGrafter"/>
</dbReference>
<dbReference type="InterPro" id="IPR011009">
    <property type="entry name" value="Kinase-like_dom_sf"/>
</dbReference>
<evidence type="ECO:0000259" key="7">
    <source>
        <dbReference type="PROSITE" id="PS51545"/>
    </source>
</evidence>
<dbReference type="SUPFAM" id="SSF48371">
    <property type="entry name" value="ARM repeat"/>
    <property type="match status" value="1"/>
</dbReference>
<evidence type="ECO:0000256" key="5">
    <source>
        <dbReference type="SAM" id="MobiDB-lite"/>
    </source>
</evidence>
<dbReference type="SUPFAM" id="SSF56112">
    <property type="entry name" value="Protein kinase-like (PK-like)"/>
    <property type="match status" value="1"/>
</dbReference>
<comment type="caution">
    <text evidence="8">The sequence shown here is derived from an EMBL/GenBank/DDBJ whole genome shotgun (WGS) entry which is preliminary data.</text>
</comment>
<dbReference type="FunFam" id="1.10.1070.11:FF:000016">
    <property type="entry name" value="PIK1p Phosphatidylinositol 4-kinase"/>
    <property type="match status" value="1"/>
</dbReference>
<feature type="compositionally biased region" description="Basic and acidic residues" evidence="5">
    <location>
        <begin position="210"/>
        <end position="225"/>
    </location>
</feature>
<dbReference type="InterPro" id="IPR018936">
    <property type="entry name" value="PI3/4_kinase_CS"/>
</dbReference>
<feature type="compositionally biased region" description="Polar residues" evidence="5">
    <location>
        <begin position="591"/>
        <end position="608"/>
    </location>
</feature>
<dbReference type="InterPro" id="IPR015433">
    <property type="entry name" value="PI3/4_kinase"/>
</dbReference>
<dbReference type="PROSITE" id="PS51545">
    <property type="entry name" value="PIK_HELICAL"/>
    <property type="match status" value="1"/>
</dbReference>
<feature type="region of interest" description="Disordered" evidence="5">
    <location>
        <begin position="193"/>
        <end position="268"/>
    </location>
</feature>
<keyword evidence="4" id="KW-0418">Kinase</keyword>
<sequence>MSNALLLRLFTSEYFNSWIAVSYIFRYPDNVGIQHYLCRELGKFPIEEYEFFLPQLLHLLITRPTESVALEFLIYDKCKESTHVAILTLWSLQAYLTNLLPTPHTPQFTLCKRIFNKVQSIAFSADLSALDDGSITLPSQKVSEHVAPALVGIGAVLAGIAHPLITEETGRVAIAQGRRNRLLELQQHLVPSSRRKSVVGNGRQSTEPKLSIEGRRRSDDHDEERRHRRSSNSSITSFNDLTRKKVDGSKTAPGLPLTSLSQPNLSVTRRPSLNELRAMTMGSPSLEDLHQGKAFSVKRYLRQAQYKLSRAATSPDDKHQILSVFDPSITTMANSSVPVARPSSPTISPSTKSPQRHRQNSPLRRSESTDGDADETARKLTVDTQSSSDTLKDHVAEYHGRDGDSSEEEDEAVFQSMSLAARKQLLKSNYFHSEMQFLLALSDIATRLVIVPKSARLSTLHAELTLLNHNLPAEVCIPLWCSATPENPHHHRVLRISSVDAVVLNSAERAPYLLFIEVLEGAMSFDDAAASSMPKRRKWSSQNALDFSQLTSPPTLDASPKVSTSDDGSTTQSRTSVEKDMQSEASRTSRGESNATQHITNVTQTDSLPETPIPSPLDESDEKKVALVIQSPPSRRSSNSADDFAEKMRTAAIMLAQLQKTRPLPVRHNSSRHSQSSSNQKARETEEIRQKIIVEMMALEEKRMQKMKREGVGSGVGGTDEAVASEAINEDKMVDLTSNDDPSAAVFRESWDAKRERIREASPYGHLPNWRLLSVIIKNAADLRQEQFACQLIREMQRIWQDEGVDVWVKYFRILVTSDNSGVVETIRDSISIHSIKKNAYAQGLVPKGTMFTLYDYFVQTFGAPTSEGFLKAQDAFMRSLTGYSIACHILQIKDRHNGNILLDKEGHLIHIDFGFMLSNSPGSVGFEMAPFKLPQEYLDILLGPHSEKFAEYKALMKLAFLSLRKHAENIILLVEMMQNSSRLPCFQSGGPTIVAQLRERFQLGMTEPQVEEYVDRLVMS</sequence>